<feature type="signal peptide" evidence="1">
    <location>
        <begin position="1"/>
        <end position="22"/>
    </location>
</feature>
<dbReference type="AlphaFoldDB" id="A0A8S1GY30"/>
<keyword evidence="3" id="KW-1185">Reference proteome</keyword>
<feature type="chain" id="PRO_5035905282" evidence="1">
    <location>
        <begin position="23"/>
        <end position="67"/>
    </location>
</feature>
<evidence type="ECO:0000313" key="3">
    <source>
        <dbReference type="Proteomes" id="UP000835052"/>
    </source>
</evidence>
<dbReference type="Proteomes" id="UP000835052">
    <property type="component" value="Unassembled WGS sequence"/>
</dbReference>
<gene>
    <name evidence="2" type="ORF">CAUJ_LOCUS1969</name>
</gene>
<protein>
    <submittedName>
        <fullName evidence="2">Uncharacterized protein</fullName>
    </submittedName>
</protein>
<proteinExistence type="predicted"/>
<evidence type="ECO:0000256" key="1">
    <source>
        <dbReference type="SAM" id="SignalP"/>
    </source>
</evidence>
<organism evidence="2 3">
    <name type="scientific">Caenorhabditis auriculariae</name>
    <dbReference type="NCBI Taxonomy" id="2777116"/>
    <lineage>
        <taxon>Eukaryota</taxon>
        <taxon>Metazoa</taxon>
        <taxon>Ecdysozoa</taxon>
        <taxon>Nematoda</taxon>
        <taxon>Chromadorea</taxon>
        <taxon>Rhabditida</taxon>
        <taxon>Rhabditina</taxon>
        <taxon>Rhabditomorpha</taxon>
        <taxon>Rhabditoidea</taxon>
        <taxon>Rhabditidae</taxon>
        <taxon>Peloderinae</taxon>
        <taxon>Caenorhabditis</taxon>
    </lineage>
</organism>
<sequence>MKTFGIFALFLVVVIFHLGVDAKSLRGSMDDFAAKERTARDDTYAVYTKNIVPPSIAELFLRNRFLR</sequence>
<accession>A0A8S1GY30</accession>
<comment type="caution">
    <text evidence="2">The sequence shown here is derived from an EMBL/GenBank/DDBJ whole genome shotgun (WGS) entry which is preliminary data.</text>
</comment>
<name>A0A8S1GY30_9PELO</name>
<keyword evidence="1" id="KW-0732">Signal</keyword>
<dbReference type="EMBL" id="CAJGYM010000003">
    <property type="protein sequence ID" value="CAD6186050.1"/>
    <property type="molecule type" value="Genomic_DNA"/>
</dbReference>
<evidence type="ECO:0000313" key="2">
    <source>
        <dbReference type="EMBL" id="CAD6186050.1"/>
    </source>
</evidence>
<reference evidence="2" key="1">
    <citation type="submission" date="2020-10" db="EMBL/GenBank/DDBJ databases">
        <authorList>
            <person name="Kikuchi T."/>
        </authorList>
    </citation>
    <scope>NUCLEOTIDE SEQUENCE</scope>
    <source>
        <strain evidence="2">NKZ352</strain>
    </source>
</reference>